<name>A0A7X0MJY9_9SPHI</name>
<feature type="domain" description="DUF4440" evidence="1">
    <location>
        <begin position="6"/>
        <end position="112"/>
    </location>
</feature>
<dbReference type="InterPro" id="IPR027843">
    <property type="entry name" value="DUF4440"/>
</dbReference>
<dbReference type="AlphaFoldDB" id="A0A7X0MJY9"/>
<dbReference type="EMBL" id="JACHCC010000011">
    <property type="protein sequence ID" value="MBB6502007.1"/>
    <property type="molecule type" value="Genomic_DNA"/>
</dbReference>
<protein>
    <submittedName>
        <fullName evidence="2">Ketosteroid isomerase-like protein</fullName>
    </submittedName>
</protein>
<gene>
    <name evidence="2" type="ORF">HDF25_004184</name>
</gene>
<dbReference type="SUPFAM" id="SSF54427">
    <property type="entry name" value="NTF2-like"/>
    <property type="match status" value="1"/>
</dbReference>
<dbReference type="Proteomes" id="UP000521017">
    <property type="component" value="Unassembled WGS sequence"/>
</dbReference>
<organism evidence="2 3">
    <name type="scientific">Pedobacter cryoconitis</name>
    <dbReference type="NCBI Taxonomy" id="188932"/>
    <lineage>
        <taxon>Bacteria</taxon>
        <taxon>Pseudomonadati</taxon>
        <taxon>Bacteroidota</taxon>
        <taxon>Sphingobacteriia</taxon>
        <taxon>Sphingobacteriales</taxon>
        <taxon>Sphingobacteriaceae</taxon>
        <taxon>Pedobacter</taxon>
    </lineage>
</organism>
<dbReference type="InterPro" id="IPR032710">
    <property type="entry name" value="NTF2-like_dom_sf"/>
</dbReference>
<evidence type="ECO:0000313" key="3">
    <source>
        <dbReference type="Proteomes" id="UP000521017"/>
    </source>
</evidence>
<evidence type="ECO:0000259" key="1">
    <source>
        <dbReference type="Pfam" id="PF14534"/>
    </source>
</evidence>
<evidence type="ECO:0000313" key="2">
    <source>
        <dbReference type="EMBL" id="MBB6502007.1"/>
    </source>
</evidence>
<dbReference type="Pfam" id="PF14534">
    <property type="entry name" value="DUF4440"/>
    <property type="match status" value="1"/>
</dbReference>
<comment type="caution">
    <text evidence="2">The sequence shown here is derived from an EMBL/GenBank/DDBJ whole genome shotgun (WGS) entry which is preliminary data.</text>
</comment>
<dbReference type="Gene3D" id="3.10.450.50">
    <property type="match status" value="1"/>
</dbReference>
<reference evidence="2 3" key="1">
    <citation type="submission" date="2020-08" db="EMBL/GenBank/DDBJ databases">
        <title>Genomic Encyclopedia of Type Strains, Phase IV (KMG-V): Genome sequencing to study the core and pangenomes of soil and plant-associated prokaryotes.</title>
        <authorList>
            <person name="Whitman W."/>
        </authorList>
    </citation>
    <scope>NUCLEOTIDE SEQUENCE [LARGE SCALE GENOMIC DNA]</scope>
    <source>
        <strain evidence="2 3">M2T3</strain>
    </source>
</reference>
<dbReference type="RefSeq" id="WP_184628264.1">
    <property type="nucleotide sequence ID" value="NZ_JACHCC010000011.1"/>
</dbReference>
<proteinExistence type="predicted"/>
<accession>A0A7X0MJY9</accession>
<dbReference type="GO" id="GO:0016853">
    <property type="term" value="F:isomerase activity"/>
    <property type="evidence" value="ECO:0007669"/>
    <property type="project" value="UniProtKB-KW"/>
</dbReference>
<keyword evidence="2" id="KW-0413">Isomerase</keyword>
<sequence length="120" mass="13538">MFKEDIITCEKRLLEAIRLNDVSVLDELLHQDLLFTTPQGQTISKAQDMENYHSGNIAITHIESADQAIHLIGDTAVVAVTINLQGKYLVHSLDGNYRYTRVWKNIEDSWKVIAGSSVQL</sequence>